<dbReference type="Proteomes" id="UP000055590">
    <property type="component" value="Chromosome"/>
</dbReference>
<dbReference type="RefSeq" id="WP_050725612.1">
    <property type="nucleotide sequence ID" value="NZ_CP012332.1"/>
</dbReference>
<dbReference type="Pfam" id="PF02021">
    <property type="entry name" value="UPF0102"/>
    <property type="match status" value="1"/>
</dbReference>
<dbReference type="NCBIfam" id="NF009154">
    <property type="entry name" value="PRK12497.3-3"/>
    <property type="match status" value="1"/>
</dbReference>
<dbReference type="AlphaFoldDB" id="A0A0K1PCN8"/>
<dbReference type="KEGG" id="vin:AKJ08_1667"/>
<dbReference type="PANTHER" id="PTHR34039:SF1">
    <property type="entry name" value="UPF0102 PROTEIN YRAN"/>
    <property type="match status" value="1"/>
</dbReference>
<dbReference type="InterPro" id="IPR011856">
    <property type="entry name" value="tRNA_endonuc-like_dom_sf"/>
</dbReference>
<accession>A0A0K1PCN8</accession>
<proteinExistence type="inferred from homology"/>
<dbReference type="Gene3D" id="3.40.1350.10">
    <property type="match status" value="1"/>
</dbReference>
<dbReference type="EMBL" id="CP012332">
    <property type="protein sequence ID" value="AKU91280.1"/>
    <property type="molecule type" value="Genomic_DNA"/>
</dbReference>
<dbReference type="NCBIfam" id="NF009150">
    <property type="entry name" value="PRK12497.1-3"/>
    <property type="match status" value="1"/>
</dbReference>
<evidence type="ECO:0000313" key="3">
    <source>
        <dbReference type="EMBL" id="AKU91280.1"/>
    </source>
</evidence>
<organism evidence="3 4">
    <name type="scientific">Vulgatibacter incomptus</name>
    <dbReference type="NCBI Taxonomy" id="1391653"/>
    <lineage>
        <taxon>Bacteria</taxon>
        <taxon>Pseudomonadati</taxon>
        <taxon>Myxococcota</taxon>
        <taxon>Myxococcia</taxon>
        <taxon>Myxococcales</taxon>
        <taxon>Cystobacterineae</taxon>
        <taxon>Vulgatibacteraceae</taxon>
        <taxon>Vulgatibacter</taxon>
    </lineage>
</organism>
<dbReference type="GO" id="GO:0003676">
    <property type="term" value="F:nucleic acid binding"/>
    <property type="evidence" value="ECO:0007669"/>
    <property type="project" value="InterPro"/>
</dbReference>
<protein>
    <recommendedName>
        <fullName evidence="2">UPF0102 protein AKJ08_1667</fullName>
    </recommendedName>
</protein>
<comment type="similarity">
    <text evidence="1 2">Belongs to the UPF0102 family.</text>
</comment>
<reference evidence="3 4" key="1">
    <citation type="submission" date="2015-08" db="EMBL/GenBank/DDBJ databases">
        <authorList>
            <person name="Babu N.S."/>
            <person name="Beckwith C.J."/>
            <person name="Beseler K.G."/>
            <person name="Brison A."/>
            <person name="Carone J.V."/>
            <person name="Caskin T.P."/>
            <person name="Diamond M."/>
            <person name="Durham M.E."/>
            <person name="Foxe J.M."/>
            <person name="Go M."/>
            <person name="Henderson B.A."/>
            <person name="Jones I.B."/>
            <person name="McGettigan J.A."/>
            <person name="Micheletti S.J."/>
            <person name="Nasrallah M.E."/>
            <person name="Ortiz D."/>
            <person name="Piller C.R."/>
            <person name="Privatt S.R."/>
            <person name="Schneider S.L."/>
            <person name="Sharp S."/>
            <person name="Smith T.C."/>
            <person name="Stanton J.D."/>
            <person name="Ullery H.E."/>
            <person name="Wilson R.J."/>
            <person name="Serrano M.G."/>
            <person name="Buck G."/>
            <person name="Lee V."/>
            <person name="Wang Y."/>
            <person name="Carvalho R."/>
            <person name="Voegtly L."/>
            <person name="Shi R."/>
            <person name="Duckworth R."/>
            <person name="Johnson A."/>
            <person name="Loviza R."/>
            <person name="Walstead R."/>
            <person name="Shah Z."/>
            <person name="Kiflezghi M."/>
            <person name="Wade K."/>
            <person name="Ball S.L."/>
            <person name="Bradley K.W."/>
            <person name="Asai D.J."/>
            <person name="Bowman C.A."/>
            <person name="Russell D.A."/>
            <person name="Pope W.H."/>
            <person name="Jacobs-Sera D."/>
            <person name="Hendrix R.W."/>
            <person name="Hatfull G.F."/>
        </authorList>
    </citation>
    <scope>NUCLEOTIDE SEQUENCE [LARGE SCALE GENOMIC DNA]</scope>
    <source>
        <strain evidence="3 4">DSM 27710</strain>
    </source>
</reference>
<keyword evidence="3" id="KW-0540">Nuclease</keyword>
<dbReference type="SUPFAM" id="SSF52980">
    <property type="entry name" value="Restriction endonuclease-like"/>
    <property type="match status" value="1"/>
</dbReference>
<evidence type="ECO:0000256" key="1">
    <source>
        <dbReference type="ARBA" id="ARBA00006738"/>
    </source>
</evidence>
<keyword evidence="3" id="KW-0255">Endonuclease</keyword>
<dbReference type="NCBIfam" id="TIGR00252">
    <property type="entry name" value="YraN family protein"/>
    <property type="match status" value="1"/>
</dbReference>
<dbReference type="InterPro" id="IPR003509">
    <property type="entry name" value="UPF0102_YraN-like"/>
</dbReference>
<keyword evidence="4" id="KW-1185">Reference proteome</keyword>
<dbReference type="GO" id="GO:0004519">
    <property type="term" value="F:endonuclease activity"/>
    <property type="evidence" value="ECO:0007669"/>
    <property type="project" value="UniProtKB-KW"/>
</dbReference>
<keyword evidence="3" id="KW-0378">Hydrolase</keyword>
<evidence type="ECO:0000313" key="4">
    <source>
        <dbReference type="Proteomes" id="UP000055590"/>
    </source>
</evidence>
<dbReference type="OrthoDB" id="9794876at2"/>
<sequence>MSRAPARPSERRARGLAAEARAAAWLEEQGWEILDRNHVCRRGEVDIVASKGDTLVFVEVRSRTGTGFGHPLESISFRKRRRVIAAATDWAVRANLLNQRFIRFDVITVIDRGEGEDELHWIEGAFDAEGAC</sequence>
<dbReference type="STRING" id="1391653.AKJ08_1667"/>
<dbReference type="HAMAP" id="MF_00048">
    <property type="entry name" value="UPF0102"/>
    <property type="match status" value="1"/>
</dbReference>
<gene>
    <name evidence="3" type="ORF">AKJ08_1667</name>
</gene>
<name>A0A0K1PCN8_9BACT</name>
<evidence type="ECO:0000256" key="2">
    <source>
        <dbReference type="HAMAP-Rule" id="MF_00048"/>
    </source>
</evidence>
<dbReference type="PANTHER" id="PTHR34039">
    <property type="entry name" value="UPF0102 PROTEIN YRAN"/>
    <property type="match status" value="1"/>
</dbReference>
<dbReference type="InterPro" id="IPR011335">
    <property type="entry name" value="Restrct_endonuc-II-like"/>
</dbReference>